<evidence type="ECO:0000313" key="1">
    <source>
        <dbReference type="EMBL" id="CAB4004778.1"/>
    </source>
</evidence>
<dbReference type="AlphaFoldDB" id="A0A7D9EBX2"/>
<dbReference type="PANTHER" id="PTHR46289:SF14">
    <property type="entry name" value="DUF4371 DOMAIN-CONTAINING PROTEIN"/>
    <property type="match status" value="1"/>
</dbReference>
<gene>
    <name evidence="1" type="ORF">PACLA_8A070788</name>
</gene>
<organism evidence="1 2">
    <name type="scientific">Paramuricea clavata</name>
    <name type="common">Red gorgonian</name>
    <name type="synonym">Violescent sea-whip</name>
    <dbReference type="NCBI Taxonomy" id="317549"/>
    <lineage>
        <taxon>Eukaryota</taxon>
        <taxon>Metazoa</taxon>
        <taxon>Cnidaria</taxon>
        <taxon>Anthozoa</taxon>
        <taxon>Octocorallia</taxon>
        <taxon>Malacalcyonacea</taxon>
        <taxon>Plexauridae</taxon>
        <taxon>Paramuricea</taxon>
    </lineage>
</organism>
<sequence length="140" mass="15849">MLKHVKEVTNFINISQTRNMPFAETVHNSSETDSKKTRLPDVCRTRWVEHIKGLSTFEDLFIPVFNLLDDMTNGKYNPSLRTDASDLLSLISDFEFVAIMVITRNIFDITLPATQLLQGKSIDVMEGIELVSSLKTSVVN</sequence>
<dbReference type="OrthoDB" id="10023262at2759"/>
<proteinExistence type="predicted"/>
<reference evidence="1" key="1">
    <citation type="submission" date="2020-04" db="EMBL/GenBank/DDBJ databases">
        <authorList>
            <person name="Alioto T."/>
            <person name="Alioto T."/>
            <person name="Gomez Garrido J."/>
        </authorList>
    </citation>
    <scope>NUCLEOTIDE SEQUENCE</scope>
    <source>
        <strain evidence="1">A484AB</strain>
    </source>
</reference>
<dbReference type="EMBL" id="CACRXK020004995">
    <property type="protein sequence ID" value="CAB4004778.1"/>
    <property type="molecule type" value="Genomic_DNA"/>
</dbReference>
<accession>A0A7D9EBX2</accession>
<feature type="non-terminal residue" evidence="1">
    <location>
        <position position="140"/>
    </location>
</feature>
<comment type="caution">
    <text evidence="1">The sequence shown here is derived from an EMBL/GenBank/DDBJ whole genome shotgun (WGS) entry which is preliminary data.</text>
</comment>
<name>A0A7D9EBX2_PARCT</name>
<dbReference type="Proteomes" id="UP001152795">
    <property type="component" value="Unassembled WGS sequence"/>
</dbReference>
<evidence type="ECO:0000313" key="2">
    <source>
        <dbReference type="Proteomes" id="UP001152795"/>
    </source>
</evidence>
<keyword evidence="2" id="KW-1185">Reference proteome</keyword>
<protein>
    <submittedName>
        <fullName evidence="1">Uncharacterized protein</fullName>
    </submittedName>
</protein>
<dbReference type="InterPro" id="IPR052958">
    <property type="entry name" value="IFN-induced_PKR_regulator"/>
</dbReference>
<dbReference type="PANTHER" id="PTHR46289">
    <property type="entry name" value="52 KDA REPRESSOR OF THE INHIBITOR OF THE PROTEIN KINASE-LIKE PROTEIN-RELATED"/>
    <property type="match status" value="1"/>
</dbReference>